<dbReference type="OrthoDB" id="6272871at2"/>
<dbReference type="HOGENOM" id="CLU_1249913_0_0_6"/>
<dbReference type="AlphaFoldDB" id="B0TLB2"/>
<organism evidence="2 3">
    <name type="scientific">Shewanella halifaxensis (strain HAW-EB4)</name>
    <dbReference type="NCBI Taxonomy" id="458817"/>
    <lineage>
        <taxon>Bacteria</taxon>
        <taxon>Pseudomonadati</taxon>
        <taxon>Pseudomonadota</taxon>
        <taxon>Gammaproteobacteria</taxon>
        <taxon>Alteromonadales</taxon>
        <taxon>Shewanellaceae</taxon>
        <taxon>Shewanella</taxon>
    </lineage>
</organism>
<proteinExistence type="predicted"/>
<reference evidence="2" key="1">
    <citation type="submission" date="2008-01" db="EMBL/GenBank/DDBJ databases">
        <title>Complete sequence of Shewanella halifaxensis HAW-EB4.</title>
        <authorList>
            <consortium name="US DOE Joint Genome Institute"/>
            <person name="Copeland A."/>
            <person name="Lucas S."/>
            <person name="Lapidus A."/>
            <person name="Glavina del Rio T."/>
            <person name="Dalin E."/>
            <person name="Tice H."/>
            <person name="Bruce D."/>
            <person name="Goodwin L."/>
            <person name="Pitluck S."/>
            <person name="Sims D."/>
            <person name="Brettin T."/>
            <person name="Detter J.C."/>
            <person name="Han C."/>
            <person name="Kuske C.R."/>
            <person name="Schmutz J."/>
            <person name="Larimer F."/>
            <person name="Land M."/>
            <person name="Hauser L."/>
            <person name="Kyrpides N."/>
            <person name="Kim E."/>
            <person name="Zhao J.-S."/>
            <person name="Richardson P."/>
        </authorList>
    </citation>
    <scope>NUCLEOTIDE SEQUENCE [LARGE SCALE GENOMIC DNA]</scope>
    <source>
        <strain evidence="2">HAW-EB4</strain>
    </source>
</reference>
<sequence>MNASRVIALVIVSITLSVSASLLFLNSPDPITQTIEDTAEKILPLENEKSSATYAKAKKPEETTTTQEHQITPQQAENPKSKYANLIDETSINSFFISNQGTVNGVAITDVLTIGMTDFIEQASSLHTSSEIAIKRQDKLSQQLLQLKDMAIYDQQLICSGQICALSLTTNELSEENRMLVSEFDSNISFVNTSDNAAGEVEFKAIYLHSEDPSQLVMTQP</sequence>
<dbReference type="EMBL" id="CP000931">
    <property type="protein sequence ID" value="ABZ74585.1"/>
    <property type="molecule type" value="Genomic_DNA"/>
</dbReference>
<accession>B0TLB2</accession>
<dbReference type="Proteomes" id="UP000001317">
    <property type="component" value="Chromosome"/>
</dbReference>
<protein>
    <submittedName>
        <fullName evidence="2">Uncharacterized protein</fullName>
    </submittedName>
</protein>
<dbReference type="RefSeq" id="WP_012275143.1">
    <property type="nucleotide sequence ID" value="NC_010334.1"/>
</dbReference>
<feature type="region of interest" description="Disordered" evidence="1">
    <location>
        <begin position="52"/>
        <end position="80"/>
    </location>
</feature>
<evidence type="ECO:0000313" key="2">
    <source>
        <dbReference type="EMBL" id="ABZ74585.1"/>
    </source>
</evidence>
<dbReference type="eggNOG" id="ENOG5033JG8">
    <property type="taxonomic scope" value="Bacteria"/>
</dbReference>
<gene>
    <name evidence="2" type="ordered locus">Shal_0009</name>
</gene>
<evidence type="ECO:0000256" key="1">
    <source>
        <dbReference type="SAM" id="MobiDB-lite"/>
    </source>
</evidence>
<feature type="compositionally biased region" description="Low complexity" evidence="1">
    <location>
        <begin position="63"/>
        <end position="74"/>
    </location>
</feature>
<name>B0TLB2_SHEHH</name>
<keyword evidence="3" id="KW-1185">Reference proteome</keyword>
<dbReference type="KEGG" id="shl:Shal_0009"/>
<evidence type="ECO:0000313" key="3">
    <source>
        <dbReference type="Proteomes" id="UP000001317"/>
    </source>
</evidence>